<evidence type="ECO:0008006" key="6">
    <source>
        <dbReference type="Google" id="ProtNLM"/>
    </source>
</evidence>
<dbReference type="InterPro" id="IPR002213">
    <property type="entry name" value="UDP_glucos_trans"/>
</dbReference>
<comment type="similarity">
    <text evidence="1">Belongs to the UDP-glycosyltransferase family.</text>
</comment>
<gene>
    <name evidence="4" type="ORF">NE237_028768</name>
</gene>
<keyword evidence="3" id="KW-0812">Transmembrane</keyword>
<feature type="transmembrane region" description="Helical" evidence="3">
    <location>
        <begin position="131"/>
        <end position="152"/>
    </location>
</feature>
<dbReference type="Pfam" id="PF00201">
    <property type="entry name" value="UDPGT"/>
    <property type="match status" value="1"/>
</dbReference>
<dbReference type="PANTHER" id="PTHR48049:SF57">
    <property type="entry name" value="UDP-GLYCOSYLTRANSFERASE 91C1-LIKE"/>
    <property type="match status" value="1"/>
</dbReference>
<dbReference type="OrthoDB" id="5835829at2759"/>
<reference evidence="4" key="1">
    <citation type="journal article" date="2023" name="Plant J.">
        <title>The genome of the king protea, Protea cynaroides.</title>
        <authorList>
            <person name="Chang J."/>
            <person name="Duong T.A."/>
            <person name="Schoeman C."/>
            <person name="Ma X."/>
            <person name="Roodt D."/>
            <person name="Barker N."/>
            <person name="Li Z."/>
            <person name="Van de Peer Y."/>
            <person name="Mizrachi E."/>
        </authorList>
    </citation>
    <scope>NUCLEOTIDE SEQUENCE</scope>
    <source>
        <tissue evidence="4">Young leaves</tissue>
    </source>
</reference>
<evidence type="ECO:0000256" key="1">
    <source>
        <dbReference type="ARBA" id="ARBA00009995"/>
    </source>
</evidence>
<sequence>MAKGDIHVLMLPWSAFGHMIPFFHLSIALAKAGIRVSFVSTPSNLRRLPTHLIPPDLPAPLDLVELHLPPVDGLPIDGEATVDISVDQIQHLKTAYDLLKPQLKHFVSHDTPDWIIQDFASHWTAEISRELNLNIPLILFFVFSATALAFLGPPEYLTGAAQTKYWSSPESFTSPPEWFPFPSTVAFWPFEAGPIHAGIFGGNASGTSDAERITLSWTACEAIAIRSCKEYEGDSLDVLEKLYRRAVIPVGLLPPPSEKKSFQGQLLSIFKWLDQQPRKSVVFVGFGSECKLSREQVFEIAHGLEISGLSFLWALRKPTWAENEDEALPPEFRARTEGRGVVCIGWVPQMEILAHHSVGGSLFHSGWGSIIETLQFGHTLVVLPVVIDQGLNARVLVEKGLAIEVERGEDGSFDRHGIAGALKKAMVDEEGESLRFRAREMRSIFGDQKLHQAYIDGFIQFLKNGPTKDKTP</sequence>
<name>A0A9Q0GPY5_9MAGN</name>
<dbReference type="GO" id="GO:0035251">
    <property type="term" value="F:UDP-glucosyltransferase activity"/>
    <property type="evidence" value="ECO:0007669"/>
    <property type="project" value="InterPro"/>
</dbReference>
<keyword evidence="3" id="KW-0472">Membrane</keyword>
<dbReference type="Gene3D" id="3.40.50.2000">
    <property type="entry name" value="Glycogen Phosphorylase B"/>
    <property type="match status" value="2"/>
</dbReference>
<dbReference type="EMBL" id="JAMYWD010000012">
    <property type="protein sequence ID" value="KAJ4951936.1"/>
    <property type="molecule type" value="Genomic_DNA"/>
</dbReference>
<accession>A0A9Q0GPY5</accession>
<dbReference type="Proteomes" id="UP001141806">
    <property type="component" value="Unassembled WGS sequence"/>
</dbReference>
<dbReference type="CDD" id="cd03784">
    <property type="entry name" value="GT1_Gtf-like"/>
    <property type="match status" value="1"/>
</dbReference>
<evidence type="ECO:0000313" key="5">
    <source>
        <dbReference type="Proteomes" id="UP001141806"/>
    </source>
</evidence>
<evidence type="ECO:0000313" key="4">
    <source>
        <dbReference type="EMBL" id="KAJ4951936.1"/>
    </source>
</evidence>
<dbReference type="InterPro" id="IPR050481">
    <property type="entry name" value="UDP-glycosyltransf_plant"/>
</dbReference>
<organism evidence="4 5">
    <name type="scientific">Protea cynaroides</name>
    <dbReference type="NCBI Taxonomy" id="273540"/>
    <lineage>
        <taxon>Eukaryota</taxon>
        <taxon>Viridiplantae</taxon>
        <taxon>Streptophyta</taxon>
        <taxon>Embryophyta</taxon>
        <taxon>Tracheophyta</taxon>
        <taxon>Spermatophyta</taxon>
        <taxon>Magnoliopsida</taxon>
        <taxon>Proteales</taxon>
        <taxon>Proteaceae</taxon>
        <taxon>Protea</taxon>
    </lineage>
</organism>
<comment type="caution">
    <text evidence="4">The sequence shown here is derived from an EMBL/GenBank/DDBJ whole genome shotgun (WGS) entry which is preliminary data.</text>
</comment>
<evidence type="ECO:0000256" key="2">
    <source>
        <dbReference type="ARBA" id="ARBA00022679"/>
    </source>
</evidence>
<dbReference type="PANTHER" id="PTHR48049">
    <property type="entry name" value="GLYCOSYLTRANSFERASE"/>
    <property type="match status" value="1"/>
</dbReference>
<keyword evidence="5" id="KW-1185">Reference proteome</keyword>
<proteinExistence type="inferred from homology"/>
<dbReference type="SUPFAM" id="SSF53756">
    <property type="entry name" value="UDP-Glycosyltransferase/glycogen phosphorylase"/>
    <property type="match status" value="1"/>
</dbReference>
<keyword evidence="3" id="KW-1133">Transmembrane helix</keyword>
<protein>
    <recommendedName>
        <fullName evidence="6">UDP-rhamnose:rhamnosyltransferase 1</fullName>
    </recommendedName>
</protein>
<evidence type="ECO:0000256" key="3">
    <source>
        <dbReference type="SAM" id="Phobius"/>
    </source>
</evidence>
<dbReference type="FunFam" id="3.40.50.2000:FF:000037">
    <property type="entry name" value="Glycosyltransferase"/>
    <property type="match status" value="1"/>
</dbReference>
<dbReference type="AlphaFoldDB" id="A0A9Q0GPY5"/>
<feature type="transmembrane region" description="Helical" evidence="3">
    <location>
        <begin position="6"/>
        <end position="30"/>
    </location>
</feature>
<keyword evidence="2" id="KW-0808">Transferase</keyword>